<evidence type="ECO:0000313" key="2">
    <source>
        <dbReference type="EMBL" id="MEX5729744.1"/>
    </source>
</evidence>
<dbReference type="Gene3D" id="3.40.50.1820">
    <property type="entry name" value="alpha/beta hydrolase"/>
    <property type="match status" value="1"/>
</dbReference>
<protein>
    <submittedName>
        <fullName evidence="2">Poly(3-hydroxybutyrate) depolymerase</fullName>
    </submittedName>
</protein>
<dbReference type="EMBL" id="JBEHHI010000003">
    <property type="protein sequence ID" value="MEX5729744.1"/>
    <property type="molecule type" value="Genomic_DNA"/>
</dbReference>
<evidence type="ECO:0000259" key="1">
    <source>
        <dbReference type="Pfam" id="PF06850"/>
    </source>
</evidence>
<dbReference type="RefSeq" id="WP_125404753.1">
    <property type="nucleotide sequence ID" value="NZ_JBEHHI010000003.1"/>
</dbReference>
<dbReference type="InterPro" id="IPR009656">
    <property type="entry name" value="PHB_depo_C"/>
</dbReference>
<dbReference type="Proteomes" id="UP001560019">
    <property type="component" value="Unassembled WGS sequence"/>
</dbReference>
<comment type="caution">
    <text evidence="2">The sequence shown here is derived from an EMBL/GenBank/DDBJ whole genome shotgun (WGS) entry which is preliminary data.</text>
</comment>
<reference evidence="2 3" key="1">
    <citation type="submission" date="2024-06" db="EMBL/GenBank/DDBJ databases">
        <title>Genome of Rhodovulum iodosum, a marine photoferrotroph.</title>
        <authorList>
            <person name="Bianchini G."/>
            <person name="Nikeleit V."/>
            <person name="Kappler A."/>
            <person name="Bryce C."/>
            <person name="Sanchez-Baracaldo P."/>
        </authorList>
    </citation>
    <scope>NUCLEOTIDE SEQUENCE [LARGE SCALE GENOMIC DNA]</scope>
    <source>
        <strain evidence="2 3">UT/N1</strain>
    </source>
</reference>
<evidence type="ECO:0000313" key="3">
    <source>
        <dbReference type="Proteomes" id="UP001560019"/>
    </source>
</evidence>
<sequence length="370" mass="39737">MDGAYSRSDSPMTGSRLWAGADQPALRALGVARMRVGTEGAPVGRREVRAHPFYILSELTRLDAPPAEPLLIVPPISGQFAPLLRDMIVTLLARYRVFVLDWVNARHVPRTAGSFGFEANIAAVHAAIRAMGSGGHVVALCQGGVPALAATARLSEAGDPAVPAALALIAAPVDAMANPTGLVRLLRDRPISWYRTVPLWPVSHRYAGAGRMVYPAWMQLAAVNSYIGRRATGDAEIARKMRHDDGTDPGHFPFLDLCTSVMDIDGENYVENIARVFHERALARGRLLFEGAPVRPDAMSGTALMTVEGEVDDIAAPGQTAAAHALCPALPARRRGRLVVADCGHFSLFHGARWRDEIAPALIDFVRNAA</sequence>
<gene>
    <name evidence="2" type="ORF">Ga0609869_003097</name>
</gene>
<organism evidence="2 3">
    <name type="scientific">Rhodovulum iodosum</name>
    <dbReference type="NCBI Taxonomy" id="68291"/>
    <lineage>
        <taxon>Bacteria</taxon>
        <taxon>Pseudomonadati</taxon>
        <taxon>Pseudomonadota</taxon>
        <taxon>Alphaproteobacteria</taxon>
        <taxon>Rhodobacterales</taxon>
        <taxon>Paracoccaceae</taxon>
        <taxon>Rhodovulum</taxon>
    </lineage>
</organism>
<name>A0ABV3XX59_9RHOB</name>
<dbReference type="Pfam" id="PF06850">
    <property type="entry name" value="PHB_depo_C"/>
    <property type="match status" value="1"/>
</dbReference>
<dbReference type="InterPro" id="IPR051321">
    <property type="entry name" value="PHA/PHB_synthase"/>
</dbReference>
<proteinExistence type="predicted"/>
<dbReference type="SUPFAM" id="SSF53474">
    <property type="entry name" value="alpha/beta-Hydrolases"/>
    <property type="match status" value="1"/>
</dbReference>
<dbReference type="PANTHER" id="PTHR36837:SF4">
    <property type="entry name" value="BLR0908 PROTEIN"/>
    <property type="match status" value="1"/>
</dbReference>
<feature type="domain" description="PHB de-polymerase C-terminal" evidence="1">
    <location>
        <begin position="171"/>
        <end position="368"/>
    </location>
</feature>
<accession>A0ABV3XX59</accession>
<keyword evidence="3" id="KW-1185">Reference proteome</keyword>
<dbReference type="InterPro" id="IPR029058">
    <property type="entry name" value="AB_hydrolase_fold"/>
</dbReference>
<dbReference type="PANTHER" id="PTHR36837">
    <property type="entry name" value="POLY(3-HYDROXYALKANOATE) POLYMERASE SUBUNIT PHAC"/>
    <property type="match status" value="1"/>
</dbReference>